<dbReference type="InterPro" id="IPR011990">
    <property type="entry name" value="TPR-like_helical_dom_sf"/>
</dbReference>
<dbReference type="Gene3D" id="1.25.40.10">
    <property type="entry name" value="Tetratricopeptide repeat domain"/>
    <property type="match status" value="1"/>
</dbReference>
<proteinExistence type="predicted"/>
<dbReference type="Proteomes" id="UP000030063">
    <property type="component" value="Unassembled WGS sequence"/>
</dbReference>
<evidence type="ECO:0000313" key="2">
    <source>
        <dbReference type="Proteomes" id="UP000030063"/>
    </source>
</evidence>
<dbReference type="AlphaFoldDB" id="A0A0A1YJP7"/>
<dbReference type="RefSeq" id="WP_025166422.1">
    <property type="nucleotide sequence ID" value="NZ_AWSQ01000004.1"/>
</dbReference>
<dbReference type="SUPFAM" id="SSF81901">
    <property type="entry name" value="HCP-like"/>
    <property type="match status" value="2"/>
</dbReference>
<dbReference type="PANTHER" id="PTHR11102:SF160">
    <property type="entry name" value="ERAD-ASSOCIATED E3 UBIQUITIN-PROTEIN LIGASE COMPONENT HRD3"/>
    <property type="match status" value="1"/>
</dbReference>
<dbReference type="InterPro" id="IPR050767">
    <property type="entry name" value="Sel1_AlgK"/>
</dbReference>
<dbReference type="EMBL" id="AWSQ01000004">
    <property type="protein sequence ID" value="KFX69188.1"/>
    <property type="molecule type" value="Genomic_DNA"/>
</dbReference>
<dbReference type="OrthoDB" id="8561742at2"/>
<dbReference type="SMART" id="SM00671">
    <property type="entry name" value="SEL1"/>
    <property type="match status" value="5"/>
</dbReference>
<dbReference type="PROSITE" id="PS51257">
    <property type="entry name" value="PROKAR_LIPOPROTEIN"/>
    <property type="match status" value="1"/>
</dbReference>
<protein>
    <submittedName>
        <fullName evidence="1">Alginate biosynthesis protein</fullName>
    </submittedName>
</protein>
<evidence type="ECO:0000313" key="1">
    <source>
        <dbReference type="EMBL" id="KFX69188.1"/>
    </source>
</evidence>
<name>A0A0A1YJP7_9PSED</name>
<reference evidence="1 2" key="1">
    <citation type="journal article" date="2014" name="Genome Announc.">
        <title>Draft Genome Sequence of Petroleum Oil-Degrading Marine Bacterium Pseudomonas taeanensis Strain MS-3, Isolated from a Crude Oil-Contaminated Seashore.</title>
        <authorList>
            <person name="Lee S.Y."/>
            <person name="Kim S.H."/>
            <person name="Lee D.G."/>
            <person name="Shin S."/>
            <person name="Yun S.H."/>
            <person name="Choi C.W."/>
            <person name="Chung Y.H."/>
            <person name="Choi J.S."/>
            <person name="Kahng H.Y."/>
            <person name="Kim S.I."/>
        </authorList>
    </citation>
    <scope>NUCLEOTIDE SEQUENCE [LARGE SCALE GENOMIC DNA]</scope>
    <source>
        <strain evidence="1 2">MS-3</strain>
    </source>
</reference>
<gene>
    <name evidence="1" type="ORF">TMS3_0117145</name>
</gene>
<keyword evidence="2" id="KW-1185">Reference proteome</keyword>
<organism evidence="1 2">
    <name type="scientific">Pseudomonas taeanensis MS-3</name>
    <dbReference type="NCBI Taxonomy" id="1395571"/>
    <lineage>
        <taxon>Bacteria</taxon>
        <taxon>Pseudomonadati</taxon>
        <taxon>Pseudomonadota</taxon>
        <taxon>Gammaproteobacteria</taxon>
        <taxon>Pseudomonadales</taxon>
        <taxon>Pseudomonadaceae</taxon>
        <taxon>Pseudomonas</taxon>
    </lineage>
</organism>
<dbReference type="Pfam" id="PF08238">
    <property type="entry name" value="Sel1"/>
    <property type="match status" value="5"/>
</dbReference>
<comment type="caution">
    <text evidence="1">The sequence shown here is derived from an EMBL/GenBank/DDBJ whole genome shotgun (WGS) entry which is preliminary data.</text>
</comment>
<dbReference type="eggNOG" id="COG0790">
    <property type="taxonomic scope" value="Bacteria"/>
</dbReference>
<accession>A0A0A1YJP7</accession>
<dbReference type="PANTHER" id="PTHR11102">
    <property type="entry name" value="SEL-1-LIKE PROTEIN"/>
    <property type="match status" value="1"/>
</dbReference>
<dbReference type="STRING" id="1395571.TMS3_0117145"/>
<sequence>MKRPLFYVTLLALLQGCAGLPDQQLAKEALQRGDNASARQQYEELARMGYVDAQIALGDLQLDSQDPQQAEQAEHLYRQAALHSPRAQSRLGRLLLRQGGASDSQLKEAEQLLSKAIEQGEYSAVEPLTLLYLSYPQLSPSVDPQQQVNAWREQDIVESELAQILIYRSNGSYVAHLDEIEQKCRLLLHQQSVCYNELATVNRLRDQPAAQAALLKELRAAYANRWVAPSRVESVARTLVDSRIPAPVDLSNAQALLQEVAPAYPPAWASLAKLLFDYPALGDSEQMLGYLQRGREAGDSRAELLTGRLYYGGQVLEQNPQLAEQHLLRAAEEQATAHYYLGQIYRRGYFGEVYPQKAVDHLLLAARGGHRSADLALAQLFSESRGVKVNPINAYVFAQMARLQGGVEASELISSLEQSMRPNERQKAMQILQEEQLTRQVNPARLGTFQSLEKGMDVL</sequence>
<dbReference type="InterPro" id="IPR006597">
    <property type="entry name" value="Sel1-like"/>
</dbReference>